<dbReference type="EMBL" id="AP018553">
    <property type="protein sequence ID" value="BBD72182.1"/>
    <property type="molecule type" value="Genomic_DNA"/>
</dbReference>
<organism evidence="2 4">
    <name type="scientific">Sulfodiicoccus acidiphilus</name>
    <dbReference type="NCBI Taxonomy" id="1670455"/>
    <lineage>
        <taxon>Archaea</taxon>
        <taxon>Thermoproteota</taxon>
        <taxon>Thermoprotei</taxon>
        <taxon>Sulfolobales</taxon>
        <taxon>Sulfolobaceae</taxon>
        <taxon>Sulfodiicoccus</taxon>
    </lineage>
</organism>
<name>A0A348B1Y0_9CREN</name>
<keyword evidence="4" id="KW-1185">Reference proteome</keyword>
<feature type="region of interest" description="Disordered" evidence="1">
    <location>
        <begin position="1"/>
        <end position="31"/>
    </location>
</feature>
<dbReference type="KEGG" id="sacd:HS1genome_0571"/>
<dbReference type="Proteomes" id="UP000276741">
    <property type="component" value="Chromosome"/>
</dbReference>
<dbReference type="Proteomes" id="UP000616143">
    <property type="component" value="Unassembled WGS sequence"/>
</dbReference>
<reference evidence="3" key="4">
    <citation type="submission" date="2020-09" db="EMBL/GenBank/DDBJ databases">
        <authorList>
            <person name="Sun Q."/>
            <person name="Ohkuma M."/>
        </authorList>
    </citation>
    <scope>NUCLEOTIDE SEQUENCE</scope>
    <source>
        <strain evidence="3">JCM 31740</strain>
    </source>
</reference>
<evidence type="ECO:0000313" key="3">
    <source>
        <dbReference type="EMBL" id="GGT94400.1"/>
    </source>
</evidence>
<reference evidence="4" key="2">
    <citation type="submission" date="2018-04" db="EMBL/GenBank/DDBJ databases">
        <title>Complete genome sequence of Sulfodiicoccus acidiphilus strain HS-1.</title>
        <authorList>
            <person name="Sakai H.D."/>
            <person name="Kurosawa N."/>
        </authorList>
    </citation>
    <scope>NUCLEOTIDE SEQUENCE [LARGE SCALE GENOMIC DNA]</scope>
    <source>
        <strain evidence="4">HS-1</strain>
    </source>
</reference>
<evidence type="ECO:0000256" key="1">
    <source>
        <dbReference type="SAM" id="MobiDB-lite"/>
    </source>
</evidence>
<dbReference type="AlphaFoldDB" id="A0A348B1Y0"/>
<reference evidence="3" key="1">
    <citation type="journal article" date="2014" name="Int. J. Syst. Evol. Microbiol.">
        <title>Complete genome sequence of Corynebacterium casei LMG S-19264T (=DSM 44701T), isolated from a smear-ripened cheese.</title>
        <authorList>
            <consortium name="US DOE Joint Genome Institute (JGI-PGF)"/>
            <person name="Walter F."/>
            <person name="Albersmeier A."/>
            <person name="Kalinowski J."/>
            <person name="Ruckert C."/>
        </authorList>
    </citation>
    <scope>NUCLEOTIDE SEQUENCE</scope>
    <source>
        <strain evidence="3">JCM 31740</strain>
    </source>
</reference>
<gene>
    <name evidence="3" type="ORF">GCM10007116_09990</name>
    <name evidence="2" type="ORF">HS1genome_0571</name>
</gene>
<protein>
    <submittedName>
        <fullName evidence="2">Uncharacterized protein</fullName>
    </submittedName>
</protein>
<evidence type="ECO:0000313" key="4">
    <source>
        <dbReference type="Proteomes" id="UP000276741"/>
    </source>
</evidence>
<reference evidence="2" key="3">
    <citation type="journal article" date="2019" name="BMC Res. Notes">
        <title>Complete genome sequence of the Sulfodiicoccus acidiphilus strain HS-1T, the first crenarchaeon that lacks polB3, isolated from an acidic hot spring in Ohwaku-dani, Hakone, Japan.</title>
        <authorList>
            <person name="Sakai H.D."/>
            <person name="Kurosawa N."/>
        </authorList>
    </citation>
    <scope>NUCLEOTIDE SEQUENCE</scope>
    <source>
        <strain evidence="2">HS-1</strain>
    </source>
</reference>
<feature type="compositionally biased region" description="Polar residues" evidence="1">
    <location>
        <begin position="1"/>
        <end position="11"/>
    </location>
</feature>
<accession>A0A348B1Y0</accession>
<sequence>MRSEDSPNSDTEPIGAHGGPSATMEAHLADPRLDISATHPVYDLHGGLPEGKFK</sequence>
<proteinExistence type="predicted"/>
<dbReference type="EMBL" id="BMQS01000008">
    <property type="protein sequence ID" value="GGT94400.1"/>
    <property type="molecule type" value="Genomic_DNA"/>
</dbReference>
<evidence type="ECO:0000313" key="2">
    <source>
        <dbReference type="EMBL" id="BBD72182.1"/>
    </source>
</evidence>